<organism evidence="3">
    <name type="scientific">uncultured Chloroflexia bacterium</name>
    <dbReference type="NCBI Taxonomy" id="1672391"/>
    <lineage>
        <taxon>Bacteria</taxon>
        <taxon>Bacillati</taxon>
        <taxon>Chloroflexota</taxon>
        <taxon>Chloroflexia</taxon>
        <taxon>environmental samples</taxon>
    </lineage>
</organism>
<accession>A0A6J4KYB1</accession>
<name>A0A6J4KYB1_9CHLR</name>
<evidence type="ECO:0000259" key="2">
    <source>
        <dbReference type="Pfam" id="PF00149"/>
    </source>
</evidence>
<dbReference type="Pfam" id="PF00149">
    <property type="entry name" value="Metallophos"/>
    <property type="match status" value="1"/>
</dbReference>
<feature type="non-terminal residue" evidence="3">
    <location>
        <position position="1"/>
    </location>
</feature>
<dbReference type="EMBL" id="CADCTR010001889">
    <property type="protein sequence ID" value="CAA9317861.1"/>
    <property type="molecule type" value="Genomic_DNA"/>
</dbReference>
<dbReference type="PANTHER" id="PTHR22953">
    <property type="entry name" value="ACID PHOSPHATASE RELATED"/>
    <property type="match status" value="1"/>
</dbReference>
<evidence type="ECO:0000256" key="1">
    <source>
        <dbReference type="ARBA" id="ARBA00022729"/>
    </source>
</evidence>
<dbReference type="PANTHER" id="PTHR22953:SF153">
    <property type="entry name" value="PURPLE ACID PHOSPHATASE"/>
    <property type="match status" value="1"/>
</dbReference>
<dbReference type="InterPro" id="IPR029052">
    <property type="entry name" value="Metallo-depent_PP-like"/>
</dbReference>
<dbReference type="Gene3D" id="2.60.40.10">
    <property type="entry name" value="Immunoglobulins"/>
    <property type="match status" value="1"/>
</dbReference>
<dbReference type="SUPFAM" id="SSF56300">
    <property type="entry name" value="Metallo-dependent phosphatases"/>
    <property type="match status" value="1"/>
</dbReference>
<dbReference type="InterPro" id="IPR013783">
    <property type="entry name" value="Ig-like_fold"/>
</dbReference>
<dbReference type="InterPro" id="IPR004843">
    <property type="entry name" value="Calcineurin-like_PHP"/>
</dbReference>
<gene>
    <name evidence="3" type="ORF">AVDCRST_MAG93-5598</name>
</gene>
<sequence>GTAGGDSASFGFSSSEAGSAFECSLDGAPFVGCASPKDYAGLSDGSHTFRVRATDQAGNTDSTPAERTWTVDAASVLMAAGNIACNATVTSTTKCQERATSDLLVSEGPDAVLPLGDNQYECGSLSDFSKYYGRSWGRMKAITRPIVGNHEYSTSSNTANPCYNAPSGAPGYFQYFGAAASPTEPGCVVNCKGYYSYDLGSWHIVALNSVCIQVGGCGKGSPQEVWLRNDLAAHKNQCTLAYWHYPRFSSSESGSTYTSYLSALWQDLYDAKVEVVLNAHDHVYERFAPMDTAGNVDQTNGVRQFTVGTGGKSHHSFKSIHPNSEVRNSGTFGALKMTLRPSGYDWKFLPVAGKTFTDSGSQSCH</sequence>
<protein>
    <recommendedName>
        <fullName evidence="2">Calcineurin-like phosphoesterase domain-containing protein</fullName>
    </recommendedName>
</protein>
<evidence type="ECO:0000313" key="3">
    <source>
        <dbReference type="EMBL" id="CAA9317861.1"/>
    </source>
</evidence>
<keyword evidence="1" id="KW-0732">Signal</keyword>
<feature type="domain" description="Calcineurin-like phosphoesterase" evidence="2">
    <location>
        <begin position="103"/>
        <end position="284"/>
    </location>
</feature>
<proteinExistence type="predicted"/>
<dbReference type="AlphaFoldDB" id="A0A6J4KYB1"/>
<dbReference type="Gene3D" id="3.60.21.10">
    <property type="match status" value="1"/>
</dbReference>
<dbReference type="InterPro" id="IPR039331">
    <property type="entry name" value="PAPs-like"/>
</dbReference>
<reference evidence="3" key="1">
    <citation type="submission" date="2020-02" db="EMBL/GenBank/DDBJ databases">
        <authorList>
            <person name="Meier V. D."/>
        </authorList>
    </citation>
    <scope>NUCLEOTIDE SEQUENCE</scope>
    <source>
        <strain evidence="3">AVDCRST_MAG93</strain>
    </source>
</reference>
<dbReference type="GO" id="GO:0003993">
    <property type="term" value="F:acid phosphatase activity"/>
    <property type="evidence" value="ECO:0007669"/>
    <property type="project" value="InterPro"/>
</dbReference>